<sequence length="409" mass="42697">MGYLGELRTHWRALAAASIGLAFGYTFNNYVTNIFSPHLIAEFGWEKSQFALLGLIVVVAVICQPIAGRLADAFGVRRIALVGVLCAPLLFLVLSRMTGSFWLFFAINVFQVILVGGTTSVVVYTRLIARDFDLARGIALGIAASAPAIAGAVAAPLLAELVEREGWRTGYQVVAVIELLFGLLAIALIPREGVAPGAPGHSTPDATGAKVDYRVIFTNRAFQLIVAGMILCNLTITLQMSQISILLQDIGVAARTASFLISLYAGGVIVGRLLCGVALDRFAPHRVAAIAMAAPSVGLLILATGTDLLPAVAMAITVLGLSLGAEGDVGGYLVMRYFDRAIYSSVVGLVIASLSLSGVIGALLLSATLKLSGGFSAFLLIAGLSAIIGGALFLFLDKKEGTEDTALAE</sequence>
<dbReference type="Pfam" id="PF07690">
    <property type="entry name" value="MFS_1"/>
    <property type="match status" value="1"/>
</dbReference>
<feature type="transmembrane region" description="Helical" evidence="5">
    <location>
        <begin position="171"/>
        <end position="189"/>
    </location>
</feature>
<feature type="transmembrane region" description="Helical" evidence="5">
    <location>
        <begin position="346"/>
        <end position="369"/>
    </location>
</feature>
<evidence type="ECO:0000256" key="3">
    <source>
        <dbReference type="ARBA" id="ARBA00022989"/>
    </source>
</evidence>
<evidence type="ECO:0000256" key="4">
    <source>
        <dbReference type="ARBA" id="ARBA00023136"/>
    </source>
</evidence>
<feature type="transmembrane region" description="Helical" evidence="5">
    <location>
        <begin position="12"/>
        <end position="30"/>
    </location>
</feature>
<dbReference type="EMBL" id="BMHK01000024">
    <property type="protein sequence ID" value="GGC09630.1"/>
    <property type="molecule type" value="Genomic_DNA"/>
</dbReference>
<keyword evidence="8" id="KW-1185">Reference proteome</keyword>
<evidence type="ECO:0000256" key="5">
    <source>
        <dbReference type="SAM" id="Phobius"/>
    </source>
</evidence>
<evidence type="ECO:0000256" key="2">
    <source>
        <dbReference type="ARBA" id="ARBA00022692"/>
    </source>
</evidence>
<gene>
    <name evidence="7" type="ORF">GCM10011494_30380</name>
</gene>
<dbReference type="InterPro" id="IPR020846">
    <property type="entry name" value="MFS_dom"/>
</dbReference>
<feature type="transmembrane region" description="Helical" evidence="5">
    <location>
        <begin position="79"/>
        <end position="95"/>
    </location>
</feature>
<feature type="transmembrane region" description="Helical" evidence="5">
    <location>
        <begin position="287"/>
        <end position="305"/>
    </location>
</feature>
<comment type="caution">
    <text evidence="7">The sequence shown here is derived from an EMBL/GenBank/DDBJ whole genome shotgun (WGS) entry which is preliminary data.</text>
</comment>
<organism evidence="7 8">
    <name type="scientific">Novosphingobium endophyticum</name>
    <dbReference type="NCBI Taxonomy" id="1955250"/>
    <lineage>
        <taxon>Bacteria</taxon>
        <taxon>Pseudomonadati</taxon>
        <taxon>Pseudomonadota</taxon>
        <taxon>Alphaproteobacteria</taxon>
        <taxon>Sphingomonadales</taxon>
        <taxon>Sphingomonadaceae</taxon>
        <taxon>Novosphingobium</taxon>
    </lineage>
</organism>
<keyword evidence="2 5" id="KW-0812">Transmembrane</keyword>
<dbReference type="InterPro" id="IPR036259">
    <property type="entry name" value="MFS_trans_sf"/>
</dbReference>
<dbReference type="AlphaFoldDB" id="A0A916TWV7"/>
<dbReference type="GO" id="GO:0016020">
    <property type="term" value="C:membrane"/>
    <property type="evidence" value="ECO:0007669"/>
    <property type="project" value="UniProtKB-SubCell"/>
</dbReference>
<dbReference type="Gene3D" id="1.20.1250.20">
    <property type="entry name" value="MFS general substrate transporter like domains"/>
    <property type="match status" value="2"/>
</dbReference>
<dbReference type="PANTHER" id="PTHR11360:SF284">
    <property type="entry name" value="EG:103B4.3 PROTEIN-RELATED"/>
    <property type="match status" value="1"/>
</dbReference>
<dbReference type="GO" id="GO:0022857">
    <property type="term" value="F:transmembrane transporter activity"/>
    <property type="evidence" value="ECO:0007669"/>
    <property type="project" value="InterPro"/>
</dbReference>
<feature type="transmembrane region" description="Helical" evidence="5">
    <location>
        <begin position="253"/>
        <end position="275"/>
    </location>
</feature>
<feature type="transmembrane region" description="Helical" evidence="5">
    <location>
        <begin position="50"/>
        <end position="67"/>
    </location>
</feature>
<keyword evidence="3 5" id="KW-1133">Transmembrane helix</keyword>
<evidence type="ECO:0000256" key="1">
    <source>
        <dbReference type="ARBA" id="ARBA00004141"/>
    </source>
</evidence>
<dbReference type="PRINTS" id="PR01035">
    <property type="entry name" value="TCRTETA"/>
</dbReference>
<protein>
    <submittedName>
        <fullName evidence="7">MFS transporter</fullName>
    </submittedName>
</protein>
<feature type="domain" description="Major facilitator superfamily (MFS) profile" evidence="6">
    <location>
        <begin position="12"/>
        <end position="400"/>
    </location>
</feature>
<keyword evidence="4 5" id="KW-0472">Membrane</keyword>
<dbReference type="Proteomes" id="UP000608154">
    <property type="component" value="Unassembled WGS sequence"/>
</dbReference>
<reference evidence="7" key="2">
    <citation type="submission" date="2020-09" db="EMBL/GenBank/DDBJ databases">
        <authorList>
            <person name="Sun Q."/>
            <person name="Zhou Y."/>
        </authorList>
    </citation>
    <scope>NUCLEOTIDE SEQUENCE</scope>
    <source>
        <strain evidence="7">CGMCC 1.15095</strain>
    </source>
</reference>
<dbReference type="SUPFAM" id="SSF103473">
    <property type="entry name" value="MFS general substrate transporter"/>
    <property type="match status" value="1"/>
</dbReference>
<feature type="transmembrane region" description="Helical" evidence="5">
    <location>
        <begin position="311"/>
        <end position="334"/>
    </location>
</feature>
<evidence type="ECO:0000313" key="8">
    <source>
        <dbReference type="Proteomes" id="UP000608154"/>
    </source>
</evidence>
<feature type="transmembrane region" description="Helical" evidence="5">
    <location>
        <begin position="224"/>
        <end position="247"/>
    </location>
</feature>
<feature type="transmembrane region" description="Helical" evidence="5">
    <location>
        <begin position="137"/>
        <end position="159"/>
    </location>
</feature>
<dbReference type="InterPro" id="IPR011701">
    <property type="entry name" value="MFS"/>
</dbReference>
<name>A0A916TWV7_9SPHN</name>
<evidence type="ECO:0000313" key="7">
    <source>
        <dbReference type="EMBL" id="GGC09630.1"/>
    </source>
</evidence>
<feature type="transmembrane region" description="Helical" evidence="5">
    <location>
        <begin position="101"/>
        <end position="125"/>
    </location>
</feature>
<feature type="transmembrane region" description="Helical" evidence="5">
    <location>
        <begin position="375"/>
        <end position="396"/>
    </location>
</feature>
<dbReference type="RefSeq" id="WP_188772410.1">
    <property type="nucleotide sequence ID" value="NZ_BMHK01000024.1"/>
</dbReference>
<accession>A0A916TWV7</accession>
<dbReference type="InterPro" id="IPR050327">
    <property type="entry name" value="Proton-linked_MCT"/>
</dbReference>
<dbReference type="PANTHER" id="PTHR11360">
    <property type="entry name" value="MONOCARBOXYLATE TRANSPORTER"/>
    <property type="match status" value="1"/>
</dbReference>
<proteinExistence type="predicted"/>
<comment type="subcellular location">
    <subcellularLocation>
        <location evidence="1">Membrane</location>
        <topology evidence="1">Multi-pass membrane protein</topology>
    </subcellularLocation>
</comment>
<dbReference type="PROSITE" id="PS50850">
    <property type="entry name" value="MFS"/>
    <property type="match status" value="1"/>
</dbReference>
<reference evidence="7" key="1">
    <citation type="journal article" date="2014" name="Int. J. Syst. Evol. Microbiol.">
        <title>Complete genome sequence of Corynebacterium casei LMG S-19264T (=DSM 44701T), isolated from a smear-ripened cheese.</title>
        <authorList>
            <consortium name="US DOE Joint Genome Institute (JGI-PGF)"/>
            <person name="Walter F."/>
            <person name="Albersmeier A."/>
            <person name="Kalinowski J."/>
            <person name="Ruckert C."/>
        </authorList>
    </citation>
    <scope>NUCLEOTIDE SEQUENCE</scope>
    <source>
        <strain evidence="7">CGMCC 1.15095</strain>
    </source>
</reference>
<dbReference type="InterPro" id="IPR001958">
    <property type="entry name" value="Tet-R_TetA/multi-R_MdtG-like"/>
</dbReference>
<evidence type="ECO:0000259" key="6">
    <source>
        <dbReference type="PROSITE" id="PS50850"/>
    </source>
</evidence>